<evidence type="ECO:0000313" key="9">
    <source>
        <dbReference type="WBParaSite" id="SMUV_0000115601-mRNA-1"/>
    </source>
</evidence>
<protein>
    <submittedName>
        <fullName evidence="9">TGF_BETA_2 domain-containing protein</fullName>
    </submittedName>
</protein>
<evidence type="ECO:0000256" key="6">
    <source>
        <dbReference type="RuleBase" id="RU000354"/>
    </source>
</evidence>
<dbReference type="InterPro" id="IPR001839">
    <property type="entry name" value="TGF-b_C"/>
</dbReference>
<evidence type="ECO:0000259" key="7">
    <source>
        <dbReference type="PROSITE" id="PS51362"/>
    </source>
</evidence>
<comment type="similarity">
    <text evidence="2 6">Belongs to the TGF-beta family.</text>
</comment>
<dbReference type="InterPro" id="IPR029034">
    <property type="entry name" value="Cystine-knot_cytokine"/>
</dbReference>
<sequence length="81" mass="9099">MTVNFEDIGWGEYVVQPPSFEANYCSGTCSFQLDKVSSNPYVPNVSCTPDKFDSQTILYFHDNNLILRTFPKMIVTSCGCS</sequence>
<keyword evidence="5" id="KW-1015">Disulfide bond</keyword>
<dbReference type="SMART" id="SM00204">
    <property type="entry name" value="TGFB"/>
    <property type="match status" value="1"/>
</dbReference>
<proteinExistence type="inferred from homology"/>
<reference evidence="9" key="1">
    <citation type="submission" date="2017-02" db="UniProtKB">
        <authorList>
            <consortium name="WormBaseParasite"/>
        </authorList>
    </citation>
    <scope>IDENTIFICATION</scope>
</reference>
<keyword evidence="4 6" id="KW-0339">Growth factor</keyword>
<keyword evidence="8" id="KW-1185">Reference proteome</keyword>
<organism evidence="8 9">
    <name type="scientific">Syphacia muris</name>
    <dbReference type="NCBI Taxonomy" id="451379"/>
    <lineage>
        <taxon>Eukaryota</taxon>
        <taxon>Metazoa</taxon>
        <taxon>Ecdysozoa</taxon>
        <taxon>Nematoda</taxon>
        <taxon>Chromadorea</taxon>
        <taxon>Rhabditida</taxon>
        <taxon>Spirurina</taxon>
        <taxon>Oxyuridomorpha</taxon>
        <taxon>Oxyuroidea</taxon>
        <taxon>Oxyuridae</taxon>
        <taxon>Syphacia</taxon>
    </lineage>
</organism>
<dbReference type="Gene3D" id="2.10.90.10">
    <property type="entry name" value="Cystine-knot cytokines"/>
    <property type="match status" value="1"/>
</dbReference>
<dbReference type="PROSITE" id="PS00250">
    <property type="entry name" value="TGF_BETA_1"/>
    <property type="match status" value="1"/>
</dbReference>
<dbReference type="STRING" id="451379.A0A0N5AAI0"/>
<dbReference type="SUPFAM" id="SSF57501">
    <property type="entry name" value="Cystine-knot cytokines"/>
    <property type="match status" value="1"/>
</dbReference>
<dbReference type="InterPro" id="IPR017948">
    <property type="entry name" value="TGFb_CS"/>
</dbReference>
<dbReference type="GO" id="GO:0005125">
    <property type="term" value="F:cytokine activity"/>
    <property type="evidence" value="ECO:0007669"/>
    <property type="project" value="TreeGrafter"/>
</dbReference>
<dbReference type="GO" id="GO:0008083">
    <property type="term" value="F:growth factor activity"/>
    <property type="evidence" value="ECO:0007669"/>
    <property type="project" value="UniProtKB-KW"/>
</dbReference>
<dbReference type="WBParaSite" id="SMUV_0000115601-mRNA-1">
    <property type="protein sequence ID" value="SMUV_0000115601-mRNA-1"/>
    <property type="gene ID" value="SMUV_0000115601"/>
</dbReference>
<comment type="subcellular location">
    <subcellularLocation>
        <location evidence="1">Secreted</location>
    </subcellularLocation>
</comment>
<keyword evidence="3" id="KW-0964">Secreted</keyword>
<dbReference type="PROSITE" id="PS51362">
    <property type="entry name" value="TGF_BETA_2"/>
    <property type="match status" value="1"/>
</dbReference>
<evidence type="ECO:0000256" key="1">
    <source>
        <dbReference type="ARBA" id="ARBA00004613"/>
    </source>
</evidence>
<dbReference type="Pfam" id="PF00019">
    <property type="entry name" value="TGF_beta"/>
    <property type="match status" value="1"/>
</dbReference>
<evidence type="ECO:0000313" key="8">
    <source>
        <dbReference type="Proteomes" id="UP000046393"/>
    </source>
</evidence>
<name>A0A0N5AAI0_9BILA</name>
<evidence type="ECO:0000256" key="5">
    <source>
        <dbReference type="ARBA" id="ARBA00023157"/>
    </source>
</evidence>
<evidence type="ECO:0000256" key="4">
    <source>
        <dbReference type="ARBA" id="ARBA00023030"/>
    </source>
</evidence>
<dbReference type="PANTHER" id="PTHR11848">
    <property type="entry name" value="TGF-BETA FAMILY"/>
    <property type="match status" value="1"/>
</dbReference>
<accession>A0A0N5AAI0</accession>
<evidence type="ECO:0000256" key="3">
    <source>
        <dbReference type="ARBA" id="ARBA00022525"/>
    </source>
</evidence>
<dbReference type="Proteomes" id="UP000046393">
    <property type="component" value="Unplaced"/>
</dbReference>
<evidence type="ECO:0000256" key="2">
    <source>
        <dbReference type="ARBA" id="ARBA00006656"/>
    </source>
</evidence>
<dbReference type="AlphaFoldDB" id="A0A0N5AAI0"/>
<feature type="domain" description="TGF-beta family profile" evidence="7">
    <location>
        <begin position="1"/>
        <end position="81"/>
    </location>
</feature>
<dbReference type="GO" id="GO:0005615">
    <property type="term" value="C:extracellular space"/>
    <property type="evidence" value="ECO:0007669"/>
    <property type="project" value="TreeGrafter"/>
</dbReference>
<dbReference type="InterPro" id="IPR015615">
    <property type="entry name" value="TGF-beta-rel"/>
</dbReference>